<evidence type="ECO:0000259" key="1">
    <source>
        <dbReference type="PROSITE" id="PS51471"/>
    </source>
</evidence>
<gene>
    <name evidence="2" type="ORF">CVT25_015381</name>
</gene>
<dbReference type="Gene3D" id="2.60.120.330">
    <property type="entry name" value="B-lactam Antibiotic, Isopenicillin N Synthase, Chain"/>
    <property type="match status" value="2"/>
</dbReference>
<keyword evidence="3" id="KW-1185">Reference proteome</keyword>
<dbReference type="PROSITE" id="PS51471">
    <property type="entry name" value="FE2OG_OXY"/>
    <property type="match status" value="2"/>
</dbReference>
<dbReference type="Pfam" id="PF14226">
    <property type="entry name" value="DIOX_N"/>
    <property type="match status" value="2"/>
</dbReference>
<dbReference type="PANTHER" id="PTHR47990">
    <property type="entry name" value="2-OXOGLUTARATE (2OG) AND FE(II)-DEPENDENT OXYGENASE SUPERFAMILY PROTEIN-RELATED"/>
    <property type="match status" value="1"/>
</dbReference>
<dbReference type="InterPro" id="IPR050231">
    <property type="entry name" value="Iron_ascorbate_oxido_reductase"/>
</dbReference>
<evidence type="ECO:0000313" key="2">
    <source>
        <dbReference type="EMBL" id="PPQ77894.1"/>
    </source>
</evidence>
<feature type="domain" description="Fe2OG dioxygenase" evidence="1">
    <location>
        <begin position="503"/>
        <end position="608"/>
    </location>
</feature>
<comment type="caution">
    <text evidence="2">The sequence shown here is derived from an EMBL/GenBank/DDBJ whole genome shotgun (WGS) entry which is preliminary data.</text>
</comment>
<dbReference type="InterPro" id="IPR027443">
    <property type="entry name" value="IPNS-like_sf"/>
</dbReference>
<dbReference type="STRING" id="93625.A0A409WH88"/>
<dbReference type="Proteomes" id="UP000283269">
    <property type="component" value="Unassembled WGS sequence"/>
</dbReference>
<dbReference type="InterPro" id="IPR005123">
    <property type="entry name" value="Oxoglu/Fe-dep_dioxygenase_dom"/>
</dbReference>
<organism evidence="2 3">
    <name type="scientific">Psilocybe cyanescens</name>
    <dbReference type="NCBI Taxonomy" id="93625"/>
    <lineage>
        <taxon>Eukaryota</taxon>
        <taxon>Fungi</taxon>
        <taxon>Dikarya</taxon>
        <taxon>Basidiomycota</taxon>
        <taxon>Agaricomycotina</taxon>
        <taxon>Agaricomycetes</taxon>
        <taxon>Agaricomycetidae</taxon>
        <taxon>Agaricales</taxon>
        <taxon>Agaricineae</taxon>
        <taxon>Strophariaceae</taxon>
        <taxon>Psilocybe</taxon>
    </lineage>
</organism>
<protein>
    <recommendedName>
        <fullName evidence="1">Fe2OG dioxygenase domain-containing protein</fullName>
    </recommendedName>
</protein>
<dbReference type="AlphaFoldDB" id="A0A409WH88"/>
<proteinExistence type="predicted"/>
<reference evidence="2 3" key="1">
    <citation type="journal article" date="2018" name="Evol. Lett.">
        <title>Horizontal gene cluster transfer increased hallucinogenic mushroom diversity.</title>
        <authorList>
            <person name="Reynolds H.T."/>
            <person name="Vijayakumar V."/>
            <person name="Gluck-Thaler E."/>
            <person name="Korotkin H.B."/>
            <person name="Matheny P.B."/>
            <person name="Slot J.C."/>
        </authorList>
    </citation>
    <scope>NUCLEOTIDE SEQUENCE [LARGE SCALE GENOMIC DNA]</scope>
    <source>
        <strain evidence="2 3">2631</strain>
    </source>
</reference>
<dbReference type="InterPro" id="IPR044861">
    <property type="entry name" value="IPNS-like_FE2OG_OXY"/>
</dbReference>
<sequence length="662" mass="74032">MPTYPPFPTDDSIPVQDLLVVDYKLLKDGDKAQADILWEAATKWGFWYLKNHAAELYVEPMFQMGRETLALPFEEKMKYWQGNKGASAGYKVAGATYVDVDGNTDVSEFINVSKDDAMAYPRVVHRVYPAPVNIYMKDTIRPFIQTCLEESLILLDVFNDRLGLPKDTLLNLHDRTKHCISEARCIKVPAAPKDTKIALGPHTDVGSVSFLANQLGGLQVLIPDSDGGKWKYVKPIQGYFICNIGDSLNILSGGILKSCTHRVLPPPGAQAGYERWSLVYFSRPTNDVNLEALANQSALVAEAVQNADKAIYFSGMTAAQCIPVQDLLVVDYKLLKEGDKDQADILWEAATKWGFWYLKNHEAERYVEPMFKMGRETLALPFDEKMRYWQGNKGASAGFLCWFYEEADGVLSRYKAAGSAYVDVDGSTDASEFINVAKDDAMAYPRVVHKAYPATVNTYMVNVIRPFIHTCLEESRVLMDVFNHKLGLPKDTLINLHDHTKYCISETRCIKVPAAPKGTKMALGQHTDYGSLSFLANRLGGLQVLIPDNDGSKWKYVKPIEGYFICNIGDTLTILSGGILKSCTHRVVPPPGAQAGHERWSLVYFVRPTNDVYLEALVNQSALVAEASQNVDKATYFPGLTAAQWFVKKQTQYRTDKDKVRF</sequence>
<dbReference type="InParanoid" id="A0A409WH88"/>
<dbReference type="EMBL" id="NHYD01003432">
    <property type="protein sequence ID" value="PPQ77894.1"/>
    <property type="molecule type" value="Genomic_DNA"/>
</dbReference>
<evidence type="ECO:0000313" key="3">
    <source>
        <dbReference type="Proteomes" id="UP000283269"/>
    </source>
</evidence>
<feature type="domain" description="Fe2OG dioxygenase" evidence="1">
    <location>
        <begin position="179"/>
        <end position="284"/>
    </location>
</feature>
<dbReference type="SUPFAM" id="SSF51197">
    <property type="entry name" value="Clavaminate synthase-like"/>
    <property type="match status" value="2"/>
</dbReference>
<dbReference type="Pfam" id="PF03171">
    <property type="entry name" value="2OG-FeII_Oxy"/>
    <property type="match status" value="2"/>
</dbReference>
<dbReference type="OrthoDB" id="406156at2759"/>
<accession>A0A409WH88</accession>
<dbReference type="InterPro" id="IPR026992">
    <property type="entry name" value="DIOX_N"/>
</dbReference>
<name>A0A409WH88_PSICY</name>